<dbReference type="AlphaFoldDB" id="A0ABD5ZNC0"/>
<dbReference type="RefSeq" id="WP_276235943.1">
    <property type="nucleotide sequence ID" value="NZ_CP119802.1"/>
</dbReference>
<organism evidence="1 2">
    <name type="scientific">Halosegnis marinus</name>
    <dbReference type="NCBI Taxonomy" id="3034023"/>
    <lineage>
        <taxon>Archaea</taxon>
        <taxon>Methanobacteriati</taxon>
        <taxon>Methanobacteriota</taxon>
        <taxon>Stenosarchaea group</taxon>
        <taxon>Halobacteria</taxon>
        <taxon>Halobacteriales</taxon>
        <taxon>Natronomonadaceae</taxon>
        <taxon>Halosegnis</taxon>
    </lineage>
</organism>
<dbReference type="Proteomes" id="UP001596398">
    <property type="component" value="Unassembled WGS sequence"/>
</dbReference>
<evidence type="ECO:0000313" key="1">
    <source>
        <dbReference type="EMBL" id="MFC7234923.1"/>
    </source>
</evidence>
<comment type="caution">
    <text evidence="1">The sequence shown here is derived from an EMBL/GenBank/DDBJ whole genome shotgun (WGS) entry which is preliminary data.</text>
</comment>
<dbReference type="Pfam" id="PF23363">
    <property type="entry name" value="DUF7089"/>
    <property type="match status" value="1"/>
</dbReference>
<gene>
    <name evidence="1" type="ORF">ACFQJ4_06265</name>
</gene>
<keyword evidence="2" id="KW-1185">Reference proteome</keyword>
<sequence>MFHDRDLGDALAAVRDEHAPGALVLDTDRDFETLDPAVAEQLGLRADALDPLAYDPAWVPDDAPEILSRLASGTFTVGAPGDGGVTWTTQTVPPTVFVKPRMEGSPAGFVDFLIAAALVEAGADLPEHFLGFFGDAYPDLAAATPLGPADTYQLAYALYEAYKGVRVRETFAGWTDSRPDLHAEWLDAGRRLEPRLDGLAREVATGKTGFPAAAELACSAIRHAGEGGVEIPTPFAALDTAAYVAHGPEYAVRWAEKTFEKLAE</sequence>
<proteinExistence type="predicted"/>
<evidence type="ECO:0000313" key="2">
    <source>
        <dbReference type="Proteomes" id="UP001596398"/>
    </source>
</evidence>
<reference evidence="1 2" key="1">
    <citation type="journal article" date="2019" name="Int. J. Syst. Evol. Microbiol.">
        <title>The Global Catalogue of Microorganisms (GCM) 10K type strain sequencing project: providing services to taxonomists for standard genome sequencing and annotation.</title>
        <authorList>
            <consortium name="The Broad Institute Genomics Platform"/>
            <consortium name="The Broad Institute Genome Sequencing Center for Infectious Disease"/>
            <person name="Wu L."/>
            <person name="Ma J."/>
        </authorList>
    </citation>
    <scope>NUCLEOTIDE SEQUENCE [LARGE SCALE GENOMIC DNA]</scope>
    <source>
        <strain evidence="1 2">DT85</strain>
    </source>
</reference>
<protein>
    <submittedName>
        <fullName evidence="1">Uncharacterized protein</fullName>
    </submittedName>
</protein>
<dbReference type="EMBL" id="JBHTAP010000001">
    <property type="protein sequence ID" value="MFC7234923.1"/>
    <property type="molecule type" value="Genomic_DNA"/>
</dbReference>
<dbReference type="GeneID" id="79266596"/>
<name>A0ABD5ZNC0_9EURY</name>
<dbReference type="InterPro" id="IPR055515">
    <property type="entry name" value="DUF7089"/>
</dbReference>
<accession>A0ABD5ZNC0</accession>